<feature type="compositionally biased region" description="Basic residues" evidence="1">
    <location>
        <begin position="34"/>
        <end position="43"/>
    </location>
</feature>
<organism evidence="2 3">
    <name type="scientific">Athelia psychrophila</name>
    <dbReference type="NCBI Taxonomy" id="1759441"/>
    <lineage>
        <taxon>Eukaryota</taxon>
        <taxon>Fungi</taxon>
        <taxon>Dikarya</taxon>
        <taxon>Basidiomycota</taxon>
        <taxon>Agaricomycotina</taxon>
        <taxon>Agaricomycetes</taxon>
        <taxon>Agaricomycetidae</taxon>
        <taxon>Atheliales</taxon>
        <taxon>Atheliaceae</taxon>
        <taxon>Athelia</taxon>
    </lineage>
</organism>
<sequence>MAESFISTSSSSSVPFDRHYESALVTSPAPVRGRLPKKSHVRSASRSASPSAAPTTPTDFMRGYPLPPLEDVIEGETSRGRKVFVGEAHTPRQRVDSDESEAGRWSSVGSVEPSRKRSLLSGVPRRPNLITSLLHADMHSSGRTTPMKSGHASRAESTPPIKEDGDARQGRGRGFLCASTSASPALLSAPLSNTLRSRSAGG</sequence>
<keyword evidence="3" id="KW-1185">Reference proteome</keyword>
<dbReference type="Proteomes" id="UP000076532">
    <property type="component" value="Unassembled WGS sequence"/>
</dbReference>
<feature type="compositionally biased region" description="Low complexity" evidence="1">
    <location>
        <begin position="1"/>
        <end position="13"/>
    </location>
</feature>
<reference evidence="2 3" key="1">
    <citation type="journal article" date="2016" name="Mol. Biol. Evol.">
        <title>Comparative Genomics of Early-Diverging Mushroom-Forming Fungi Provides Insights into the Origins of Lignocellulose Decay Capabilities.</title>
        <authorList>
            <person name="Nagy L.G."/>
            <person name="Riley R."/>
            <person name="Tritt A."/>
            <person name="Adam C."/>
            <person name="Daum C."/>
            <person name="Floudas D."/>
            <person name="Sun H."/>
            <person name="Yadav J.S."/>
            <person name="Pangilinan J."/>
            <person name="Larsson K.H."/>
            <person name="Matsuura K."/>
            <person name="Barry K."/>
            <person name="Labutti K."/>
            <person name="Kuo R."/>
            <person name="Ohm R.A."/>
            <person name="Bhattacharya S.S."/>
            <person name="Shirouzu T."/>
            <person name="Yoshinaga Y."/>
            <person name="Martin F.M."/>
            <person name="Grigoriev I.V."/>
            <person name="Hibbett D.S."/>
        </authorList>
    </citation>
    <scope>NUCLEOTIDE SEQUENCE [LARGE SCALE GENOMIC DNA]</scope>
    <source>
        <strain evidence="2 3">CBS 109695</strain>
    </source>
</reference>
<proteinExistence type="predicted"/>
<evidence type="ECO:0000256" key="1">
    <source>
        <dbReference type="SAM" id="MobiDB-lite"/>
    </source>
</evidence>
<name>A0A166CR12_9AGAM</name>
<gene>
    <name evidence="2" type="ORF">FIBSPDRAFT_868770</name>
</gene>
<evidence type="ECO:0000313" key="3">
    <source>
        <dbReference type="Proteomes" id="UP000076532"/>
    </source>
</evidence>
<protein>
    <submittedName>
        <fullName evidence="2">Uncharacterized protein</fullName>
    </submittedName>
</protein>
<dbReference type="AlphaFoldDB" id="A0A166CR12"/>
<dbReference type="EMBL" id="KV417625">
    <property type="protein sequence ID" value="KZP13916.1"/>
    <property type="molecule type" value="Genomic_DNA"/>
</dbReference>
<feature type="compositionally biased region" description="Low complexity" evidence="1">
    <location>
        <begin position="44"/>
        <end position="58"/>
    </location>
</feature>
<feature type="region of interest" description="Disordered" evidence="1">
    <location>
        <begin position="1"/>
        <end position="183"/>
    </location>
</feature>
<evidence type="ECO:0000313" key="2">
    <source>
        <dbReference type="EMBL" id="KZP13916.1"/>
    </source>
</evidence>
<accession>A0A166CR12</accession>